<dbReference type="AlphaFoldDB" id="A0A1G7U5M9"/>
<dbReference type="OrthoDB" id="8771052at2"/>
<name>A0A1G7U5M9_9BURK</name>
<organism evidence="1 2">
    <name type="scientific">Paraburkholderia phenazinium</name>
    <dbReference type="NCBI Taxonomy" id="60549"/>
    <lineage>
        <taxon>Bacteria</taxon>
        <taxon>Pseudomonadati</taxon>
        <taxon>Pseudomonadota</taxon>
        <taxon>Betaproteobacteria</taxon>
        <taxon>Burkholderiales</taxon>
        <taxon>Burkholderiaceae</taxon>
        <taxon>Paraburkholderia</taxon>
    </lineage>
</organism>
<protein>
    <submittedName>
        <fullName evidence="1">Uncharacterized protein</fullName>
    </submittedName>
</protein>
<sequence length="211" mass="23678">MENSLHITEPVALVRPRGAHRFEAFSPKLARRLTLYRRALLEQWFLLEADPAVTTFCERPGYVHVEGLQRLADFWVRYADRQELVILDDSHADEKMPKPHRALDGAALPIRSVSPADLAAARVWIDNWQRMLPCIVANRGLVSPSLPRAIERVLTHPQKLLAIEREFSTGDPVLVRTAVFGLLHAGRISAPDLHTQALSLLTSFVATEAIS</sequence>
<dbReference type="RefSeq" id="WP_090683474.1">
    <property type="nucleotide sequence ID" value="NZ_CADERL010000005.1"/>
</dbReference>
<proteinExistence type="predicted"/>
<evidence type="ECO:0000313" key="1">
    <source>
        <dbReference type="EMBL" id="SDG42724.1"/>
    </source>
</evidence>
<dbReference type="EMBL" id="FNCJ01000003">
    <property type="protein sequence ID" value="SDG42724.1"/>
    <property type="molecule type" value="Genomic_DNA"/>
</dbReference>
<accession>A0A1G7U5M9</accession>
<evidence type="ECO:0000313" key="2">
    <source>
        <dbReference type="Proteomes" id="UP000199706"/>
    </source>
</evidence>
<dbReference type="Proteomes" id="UP000199706">
    <property type="component" value="Unassembled WGS sequence"/>
</dbReference>
<reference evidence="1 2" key="1">
    <citation type="submission" date="2016-10" db="EMBL/GenBank/DDBJ databases">
        <authorList>
            <person name="de Groot N.N."/>
        </authorList>
    </citation>
    <scope>NUCLEOTIDE SEQUENCE [LARGE SCALE GENOMIC DNA]</scope>
    <source>
        <strain evidence="1 2">LMG 2247</strain>
    </source>
</reference>
<gene>
    <name evidence="1" type="ORF">SAMN05216466_103310</name>
</gene>